<gene>
    <name evidence="3" type="ORF">BC936DRAFT_142099</name>
</gene>
<dbReference type="PANTHER" id="PTHR22715">
    <property type="entry name" value="TRANSFORMING GROWTH FACTOR BETA REGULATED GENE 1"/>
    <property type="match status" value="1"/>
</dbReference>
<dbReference type="EMBL" id="RBNI01021584">
    <property type="protein sequence ID" value="RUO96402.1"/>
    <property type="molecule type" value="Genomic_DNA"/>
</dbReference>
<keyword evidence="2" id="KW-0539">Nucleus</keyword>
<dbReference type="Pfam" id="PF05965">
    <property type="entry name" value="FYRC"/>
    <property type="match status" value="1"/>
</dbReference>
<dbReference type="GO" id="GO:0051726">
    <property type="term" value="P:regulation of cell cycle"/>
    <property type="evidence" value="ECO:0007669"/>
    <property type="project" value="TreeGrafter"/>
</dbReference>
<dbReference type="Proteomes" id="UP000268093">
    <property type="component" value="Unassembled WGS sequence"/>
</dbReference>
<sequence length="567" mass="62657">MPPFSLHSTQTSRGRHHGHGHNTSAGKPPSTSSMMSPATLSGITPYPSSSTEQRGDHGHSEDKYKKLKRKLKEMVERNEKIIDDLERAKKKIRFLRKEKDLLLDRIDNITNKNDSEGNSSDDFSSNFSGSESESEGRSVIDSITSRSPPAAKRQHFTPYPTMTPIQPAKVPAHKRKSPPSSHIIPTNTVLAPPTSASSAPTPSARGHSKPKRNKKPPIARNVRRVQPVERDENGNYKLPAQVGILLVHNLGYVVPDRESFHNDRYIWPVGFTVSRTYPSMVDPNRNATYTCSISDGGDGPRFEIVPDDAPEQTIIANTATGAWTAVVRRANEVRKREHSNSASGPDYFGFTHPTIAKMIQDLEGARECKNYVWQEFEIMQSRTAAGVAAAAQKKLSNLEKMGSANKKPPADGVGVGTSAPRLTAAKISSIPAPIANGKHSRSSDTKRTSPTSSVGLKDDEEEELDEEDYDESNGGRHHDYQGHGSVEGSLEGDEELDEMAEDEEDVEVEEGMMEEEVDEVDDSDRENGVPRNEESMRNGMVTAQRDRRIEQAAEDSEGYEMDDMEEE</sequence>
<dbReference type="PROSITE" id="PS51543">
    <property type="entry name" value="FYRC"/>
    <property type="match status" value="1"/>
</dbReference>
<evidence type="ECO:0000256" key="2">
    <source>
        <dbReference type="ARBA" id="ARBA00023242"/>
    </source>
</evidence>
<reference evidence="3 4" key="1">
    <citation type="journal article" date="2018" name="New Phytol.">
        <title>Phylogenomics of Endogonaceae and evolution of mycorrhizas within Mucoromycota.</title>
        <authorList>
            <person name="Chang Y."/>
            <person name="Desiro A."/>
            <person name="Na H."/>
            <person name="Sandor L."/>
            <person name="Lipzen A."/>
            <person name="Clum A."/>
            <person name="Barry K."/>
            <person name="Grigoriev I.V."/>
            <person name="Martin F.M."/>
            <person name="Stajich J.E."/>
            <person name="Smith M.E."/>
            <person name="Bonito G."/>
            <person name="Spatafora J.W."/>
        </authorList>
    </citation>
    <scope>NUCLEOTIDE SEQUENCE [LARGE SCALE GENOMIC DNA]</scope>
    <source>
        <strain evidence="3 4">GMNB39</strain>
    </source>
</reference>
<dbReference type="PANTHER" id="PTHR22715:SF0">
    <property type="entry name" value="TRANSFORMING GROWTH FACTOR BETA REGULATOR 1"/>
    <property type="match status" value="1"/>
</dbReference>
<dbReference type="InterPro" id="IPR003889">
    <property type="entry name" value="FYrich_C"/>
</dbReference>
<dbReference type="PROSITE" id="PS51542">
    <property type="entry name" value="FYRN"/>
    <property type="match status" value="1"/>
</dbReference>
<organism evidence="3 4">
    <name type="scientific">Jimgerdemannia flammicorona</name>
    <dbReference type="NCBI Taxonomy" id="994334"/>
    <lineage>
        <taxon>Eukaryota</taxon>
        <taxon>Fungi</taxon>
        <taxon>Fungi incertae sedis</taxon>
        <taxon>Mucoromycota</taxon>
        <taxon>Mucoromycotina</taxon>
        <taxon>Endogonomycetes</taxon>
        <taxon>Endogonales</taxon>
        <taxon>Endogonaceae</taxon>
        <taxon>Jimgerdemannia</taxon>
    </lineage>
</organism>
<evidence type="ECO:0000313" key="4">
    <source>
        <dbReference type="Proteomes" id="UP000268093"/>
    </source>
</evidence>
<dbReference type="Pfam" id="PF05964">
    <property type="entry name" value="FYRN"/>
    <property type="match status" value="1"/>
</dbReference>
<evidence type="ECO:0000313" key="3">
    <source>
        <dbReference type="EMBL" id="RUO96402.1"/>
    </source>
</evidence>
<dbReference type="AlphaFoldDB" id="A0A433A0Y5"/>
<proteinExistence type="predicted"/>
<dbReference type="Gene3D" id="3.30.160.360">
    <property type="match status" value="1"/>
</dbReference>
<evidence type="ECO:0000256" key="1">
    <source>
        <dbReference type="ARBA" id="ARBA00004123"/>
    </source>
</evidence>
<dbReference type="SMART" id="SM00542">
    <property type="entry name" value="FYRC"/>
    <property type="match status" value="1"/>
</dbReference>
<name>A0A433A0Y5_9FUNG</name>
<dbReference type="SMART" id="SM00541">
    <property type="entry name" value="FYRN"/>
    <property type="match status" value="1"/>
</dbReference>
<keyword evidence="4" id="KW-1185">Reference proteome</keyword>
<comment type="caution">
    <text evidence="3">The sequence shown here is derived from an EMBL/GenBank/DDBJ whole genome shotgun (WGS) entry which is preliminary data.</text>
</comment>
<dbReference type="OrthoDB" id="285793at2759"/>
<comment type="subcellular location">
    <subcellularLocation>
        <location evidence="1">Nucleus</location>
    </subcellularLocation>
</comment>
<accession>A0A433A0Y5</accession>
<protein>
    <submittedName>
        <fullName evidence="3">F/Y rich C-terminus-domain-containing protein</fullName>
    </submittedName>
</protein>
<dbReference type="InterPro" id="IPR003888">
    <property type="entry name" value="FYrich_N"/>
</dbReference>
<dbReference type="InterPro" id="IPR040092">
    <property type="entry name" value="TBRG1"/>
</dbReference>
<dbReference type="GO" id="GO:0005634">
    <property type="term" value="C:nucleus"/>
    <property type="evidence" value="ECO:0007669"/>
    <property type="project" value="UniProtKB-SubCell"/>
</dbReference>